<evidence type="ECO:0000256" key="1">
    <source>
        <dbReference type="ARBA" id="ARBA00000085"/>
    </source>
</evidence>
<dbReference type="CDD" id="cd00082">
    <property type="entry name" value="HisKA"/>
    <property type="match status" value="1"/>
</dbReference>
<dbReference type="SMART" id="SM00387">
    <property type="entry name" value="HATPase_c"/>
    <property type="match status" value="1"/>
</dbReference>
<evidence type="ECO:0000313" key="11">
    <source>
        <dbReference type="EMBL" id="TNJ36961.1"/>
    </source>
</evidence>
<evidence type="ECO:0000256" key="2">
    <source>
        <dbReference type="ARBA" id="ARBA00012438"/>
    </source>
</evidence>
<dbReference type="InterPro" id="IPR005467">
    <property type="entry name" value="His_kinase_dom"/>
</dbReference>
<dbReference type="SUPFAM" id="SSF55785">
    <property type="entry name" value="PYP-like sensor domain (PAS domain)"/>
    <property type="match status" value="1"/>
</dbReference>
<keyword evidence="7" id="KW-0067">ATP-binding</keyword>
<dbReference type="Pfam" id="PF00512">
    <property type="entry name" value="HisKA"/>
    <property type="match status" value="1"/>
</dbReference>
<dbReference type="InterPro" id="IPR035965">
    <property type="entry name" value="PAS-like_dom_sf"/>
</dbReference>
<proteinExistence type="predicted"/>
<organism evidence="11 12">
    <name type="scientific">Prosthecochloris vibrioformis</name>
    <name type="common">Chlorobium vibrioforme</name>
    <dbReference type="NCBI Taxonomy" id="1098"/>
    <lineage>
        <taxon>Bacteria</taxon>
        <taxon>Pseudomonadati</taxon>
        <taxon>Chlorobiota</taxon>
        <taxon>Chlorobiia</taxon>
        <taxon>Chlorobiales</taxon>
        <taxon>Chlorobiaceae</taxon>
        <taxon>Prosthecochloris</taxon>
    </lineage>
</organism>
<dbReference type="InterPro" id="IPR013656">
    <property type="entry name" value="PAS_4"/>
</dbReference>
<dbReference type="InterPro" id="IPR036890">
    <property type="entry name" value="HATPase_C_sf"/>
</dbReference>
<name>A0A5C4S2J3_PROVB</name>
<dbReference type="EMBL" id="VDCI01000003">
    <property type="protein sequence ID" value="TNJ36961.1"/>
    <property type="molecule type" value="Genomic_DNA"/>
</dbReference>
<protein>
    <recommendedName>
        <fullName evidence="2">histidine kinase</fullName>
        <ecNumber evidence="2">2.7.13.3</ecNumber>
    </recommendedName>
</protein>
<keyword evidence="6" id="KW-0418">Kinase</keyword>
<keyword evidence="12" id="KW-1185">Reference proteome</keyword>
<dbReference type="EC" id="2.7.13.3" evidence="2"/>
<keyword evidence="4" id="KW-0808">Transferase</keyword>
<dbReference type="PROSITE" id="PS50112">
    <property type="entry name" value="PAS"/>
    <property type="match status" value="1"/>
</dbReference>
<evidence type="ECO:0000256" key="4">
    <source>
        <dbReference type="ARBA" id="ARBA00022679"/>
    </source>
</evidence>
<dbReference type="PRINTS" id="PR00344">
    <property type="entry name" value="BCTRLSENSOR"/>
</dbReference>
<accession>A0A5C4S2J3</accession>
<gene>
    <name evidence="11" type="ORF">FGF68_05140</name>
</gene>
<dbReference type="Gene3D" id="1.10.287.130">
    <property type="match status" value="1"/>
</dbReference>
<dbReference type="RefSeq" id="WP_068867176.1">
    <property type="nucleotide sequence ID" value="NZ_VDCI01000003.1"/>
</dbReference>
<keyword evidence="8" id="KW-0902">Two-component regulatory system</keyword>
<evidence type="ECO:0000259" key="10">
    <source>
        <dbReference type="PROSITE" id="PS50112"/>
    </source>
</evidence>
<dbReference type="GO" id="GO:0000155">
    <property type="term" value="F:phosphorelay sensor kinase activity"/>
    <property type="evidence" value="ECO:0007669"/>
    <property type="project" value="InterPro"/>
</dbReference>
<feature type="domain" description="Histidine kinase" evidence="9">
    <location>
        <begin position="174"/>
        <end position="394"/>
    </location>
</feature>
<evidence type="ECO:0000256" key="6">
    <source>
        <dbReference type="ARBA" id="ARBA00022777"/>
    </source>
</evidence>
<dbReference type="PANTHER" id="PTHR43065:SF46">
    <property type="entry name" value="C4-DICARBOXYLATE TRANSPORT SENSOR PROTEIN DCTB"/>
    <property type="match status" value="1"/>
</dbReference>
<dbReference type="PROSITE" id="PS50109">
    <property type="entry name" value="HIS_KIN"/>
    <property type="match status" value="1"/>
</dbReference>
<dbReference type="GO" id="GO:0005524">
    <property type="term" value="F:ATP binding"/>
    <property type="evidence" value="ECO:0007669"/>
    <property type="project" value="UniProtKB-KW"/>
</dbReference>
<sequence length="397" mass="43611">MVVRPEFSAPGLGGTKEFSGLVREGQEETLKIMRRMIDAMGGCVSLKDHRGKYLHVNKAFADLLGLQVEEIAGKTDFDFFPEPEAHAYRSAEREVMDSREHDDRAWDVTLTSGRSVFLVHRAPVFDEGQRVFGVLSTYVSGAFLKGEEMTAREELEKRLHESQKLEAVGRFAGTIAHDMNNLLTPILACSTLLLDAVDEKDSAYRELMMIRQAGARARDMVERLLAFSNNRPLDMQKLELNGLVQQFSDLLEATLPEGVSISYSFIKVPLVFNGDRVQIEQVLMNLLVNACKAMPGGGRISISTCRVGVHDLGRSGLPSGVYACIHFSDTGVGIPQDVLPHIFEPFFTTGAGKKGSGLGLATVYWIVQQHQGFINVSSKEGEGAVFTIFLPLAKGGS</sequence>
<dbReference type="SUPFAM" id="SSF47384">
    <property type="entry name" value="Homodimeric domain of signal transducing histidine kinase"/>
    <property type="match status" value="1"/>
</dbReference>
<dbReference type="InterPro" id="IPR003661">
    <property type="entry name" value="HisK_dim/P_dom"/>
</dbReference>
<keyword evidence="3" id="KW-0597">Phosphoprotein</keyword>
<evidence type="ECO:0000259" key="9">
    <source>
        <dbReference type="PROSITE" id="PS50109"/>
    </source>
</evidence>
<dbReference type="InterPro" id="IPR000014">
    <property type="entry name" value="PAS"/>
</dbReference>
<dbReference type="InterPro" id="IPR003594">
    <property type="entry name" value="HATPase_dom"/>
</dbReference>
<comment type="catalytic activity">
    <reaction evidence="1">
        <text>ATP + protein L-histidine = ADP + protein N-phospho-L-histidine.</text>
        <dbReference type="EC" id="2.7.13.3"/>
    </reaction>
</comment>
<dbReference type="Pfam" id="PF08448">
    <property type="entry name" value="PAS_4"/>
    <property type="match status" value="1"/>
</dbReference>
<dbReference type="Pfam" id="PF02518">
    <property type="entry name" value="HATPase_c"/>
    <property type="match status" value="1"/>
</dbReference>
<dbReference type="SMART" id="SM00388">
    <property type="entry name" value="HisKA"/>
    <property type="match status" value="1"/>
</dbReference>
<comment type="caution">
    <text evidence="11">The sequence shown here is derived from an EMBL/GenBank/DDBJ whole genome shotgun (WGS) entry which is preliminary data.</text>
</comment>
<reference evidence="11 12" key="1">
    <citation type="submission" date="2019-05" db="EMBL/GenBank/DDBJ databases">
        <title>Draft Whole-Genome sequence of the green sulfur bacterium Prosthecochloris vibrioformis DSM 260.</title>
        <authorList>
            <person name="Meyer T.E."/>
            <person name="Kyndt J.A."/>
        </authorList>
    </citation>
    <scope>NUCLEOTIDE SEQUENCE [LARGE SCALE GENOMIC DNA]</scope>
    <source>
        <strain evidence="11 12">DSM 260</strain>
    </source>
</reference>
<evidence type="ECO:0000313" key="12">
    <source>
        <dbReference type="Proteomes" id="UP000309544"/>
    </source>
</evidence>
<dbReference type="InterPro" id="IPR036097">
    <property type="entry name" value="HisK_dim/P_sf"/>
</dbReference>
<dbReference type="AlphaFoldDB" id="A0A5C4S2J3"/>
<evidence type="ECO:0000256" key="5">
    <source>
        <dbReference type="ARBA" id="ARBA00022741"/>
    </source>
</evidence>
<dbReference type="Gene3D" id="3.30.450.20">
    <property type="entry name" value="PAS domain"/>
    <property type="match status" value="1"/>
</dbReference>
<dbReference type="SUPFAM" id="SSF55874">
    <property type="entry name" value="ATPase domain of HSP90 chaperone/DNA topoisomerase II/histidine kinase"/>
    <property type="match status" value="1"/>
</dbReference>
<evidence type="ECO:0000256" key="3">
    <source>
        <dbReference type="ARBA" id="ARBA00022553"/>
    </source>
</evidence>
<evidence type="ECO:0000256" key="8">
    <source>
        <dbReference type="ARBA" id="ARBA00023012"/>
    </source>
</evidence>
<dbReference type="Proteomes" id="UP000309544">
    <property type="component" value="Unassembled WGS sequence"/>
</dbReference>
<keyword evidence="5" id="KW-0547">Nucleotide-binding</keyword>
<dbReference type="Gene3D" id="3.30.565.10">
    <property type="entry name" value="Histidine kinase-like ATPase, C-terminal domain"/>
    <property type="match status" value="1"/>
</dbReference>
<feature type="domain" description="PAS" evidence="10">
    <location>
        <begin position="29"/>
        <end position="99"/>
    </location>
</feature>
<dbReference type="SMART" id="SM00091">
    <property type="entry name" value="PAS"/>
    <property type="match status" value="1"/>
</dbReference>
<evidence type="ECO:0000256" key="7">
    <source>
        <dbReference type="ARBA" id="ARBA00022840"/>
    </source>
</evidence>
<dbReference type="NCBIfam" id="TIGR00229">
    <property type="entry name" value="sensory_box"/>
    <property type="match status" value="1"/>
</dbReference>
<dbReference type="InterPro" id="IPR004358">
    <property type="entry name" value="Sig_transdc_His_kin-like_C"/>
</dbReference>
<dbReference type="PANTHER" id="PTHR43065">
    <property type="entry name" value="SENSOR HISTIDINE KINASE"/>
    <property type="match status" value="1"/>
</dbReference>
<dbReference type="CDD" id="cd00130">
    <property type="entry name" value="PAS"/>
    <property type="match status" value="1"/>
</dbReference>